<dbReference type="FunFam" id="1.20.200.10:FF:000003">
    <property type="entry name" value="Histidine ammonia-lyase"/>
    <property type="match status" value="1"/>
</dbReference>
<keyword evidence="11" id="KW-1185">Reference proteome</keyword>
<name>A0A4U5TQJ6_9FLAO</name>
<comment type="catalytic activity">
    <reaction evidence="5 8">
        <text>L-histidine = trans-urocanate + NH4(+)</text>
        <dbReference type="Rhea" id="RHEA:21232"/>
        <dbReference type="ChEBI" id="CHEBI:17771"/>
        <dbReference type="ChEBI" id="CHEBI:28938"/>
        <dbReference type="ChEBI" id="CHEBI:57595"/>
        <dbReference type="EC" id="4.3.1.3"/>
    </reaction>
</comment>
<evidence type="ECO:0000256" key="1">
    <source>
        <dbReference type="ARBA" id="ARBA00005113"/>
    </source>
</evidence>
<dbReference type="InterPro" id="IPR001106">
    <property type="entry name" value="Aromatic_Lyase"/>
</dbReference>
<dbReference type="InterPro" id="IPR005921">
    <property type="entry name" value="HutH"/>
</dbReference>
<evidence type="ECO:0000313" key="11">
    <source>
        <dbReference type="Proteomes" id="UP000306552"/>
    </source>
</evidence>
<dbReference type="InterPro" id="IPR022313">
    <property type="entry name" value="Phe/His_NH3-lyase_AS"/>
</dbReference>
<dbReference type="UniPathway" id="UPA00379">
    <property type="reaction ID" value="UER00549"/>
</dbReference>
<evidence type="ECO:0000256" key="7">
    <source>
        <dbReference type="RuleBase" id="RU003954"/>
    </source>
</evidence>
<keyword evidence="3 8" id="KW-0369">Histidine metabolism</keyword>
<dbReference type="Gene3D" id="1.10.275.10">
    <property type="entry name" value="Fumarase/aspartase (N-terminal domain)"/>
    <property type="match status" value="1"/>
</dbReference>
<comment type="pathway">
    <text evidence="1 8">Amino-acid degradation; L-histidine degradation into L-glutamate; N-formimidoyl-L-glutamate from L-histidine: step 1/3.</text>
</comment>
<dbReference type="PROSITE" id="PS00488">
    <property type="entry name" value="PAL_HISTIDASE"/>
    <property type="match status" value="1"/>
</dbReference>
<dbReference type="InterPro" id="IPR008948">
    <property type="entry name" value="L-Aspartase-like"/>
</dbReference>
<dbReference type="NCBIfam" id="TIGR01225">
    <property type="entry name" value="hutH"/>
    <property type="match status" value="1"/>
</dbReference>
<evidence type="ECO:0000313" key="10">
    <source>
        <dbReference type="EMBL" id="TKS56477.1"/>
    </source>
</evidence>
<evidence type="ECO:0000256" key="9">
    <source>
        <dbReference type="RuleBase" id="RU004480"/>
    </source>
</evidence>
<dbReference type="Pfam" id="PF00221">
    <property type="entry name" value="Lyase_aromatic"/>
    <property type="match status" value="1"/>
</dbReference>
<dbReference type="GO" id="GO:0019556">
    <property type="term" value="P:L-histidine catabolic process to glutamate and formamide"/>
    <property type="evidence" value="ECO:0007669"/>
    <property type="project" value="UniProtKB-UniPathway"/>
</dbReference>
<proteinExistence type="inferred from homology"/>
<keyword evidence="4 7" id="KW-0456">Lyase</keyword>
<dbReference type="EMBL" id="SWMU01000002">
    <property type="protein sequence ID" value="TKS56477.1"/>
    <property type="molecule type" value="Genomic_DNA"/>
</dbReference>
<protein>
    <recommendedName>
        <fullName evidence="2 6">Histidine ammonia-lyase</fullName>
        <ecNumber evidence="2 6">4.3.1.3</ecNumber>
    </recommendedName>
</protein>
<gene>
    <name evidence="10" type="primary">hutH</name>
    <name evidence="10" type="ORF">FCN74_05380</name>
</gene>
<accession>A0A4U5TQJ6</accession>
<dbReference type="OrthoDB" id="9806955at2"/>
<dbReference type="RefSeq" id="WP_138931579.1">
    <property type="nucleotide sequence ID" value="NZ_SWMU01000002.1"/>
</dbReference>
<dbReference type="AlphaFoldDB" id="A0A4U5TQJ6"/>
<dbReference type="GO" id="GO:0019557">
    <property type="term" value="P:L-histidine catabolic process to glutamate and formate"/>
    <property type="evidence" value="ECO:0007669"/>
    <property type="project" value="UniProtKB-UniPathway"/>
</dbReference>
<dbReference type="Proteomes" id="UP000306552">
    <property type="component" value="Unassembled WGS sequence"/>
</dbReference>
<organism evidence="10 11">
    <name type="scientific">Mesohalobacter halotolerans</name>
    <dbReference type="NCBI Taxonomy" id="1883405"/>
    <lineage>
        <taxon>Bacteria</taxon>
        <taxon>Pseudomonadati</taxon>
        <taxon>Bacteroidota</taxon>
        <taxon>Flavobacteriia</taxon>
        <taxon>Flavobacteriales</taxon>
        <taxon>Flavobacteriaceae</taxon>
        <taxon>Mesohalobacter</taxon>
    </lineage>
</organism>
<evidence type="ECO:0000256" key="6">
    <source>
        <dbReference type="NCBIfam" id="TIGR01225"/>
    </source>
</evidence>
<evidence type="ECO:0000256" key="4">
    <source>
        <dbReference type="ARBA" id="ARBA00023239"/>
    </source>
</evidence>
<evidence type="ECO:0000256" key="3">
    <source>
        <dbReference type="ARBA" id="ARBA00022808"/>
    </source>
</evidence>
<comment type="similarity">
    <text evidence="7">Belongs to the PAL/histidase family.</text>
</comment>
<sequence>MRKVHYIDSKPIAVNQFEAILNDSKLVLSQEAEERILKSRAYLDEKQAGEEQPMYGINTGFGSLCNVKISKAHLAQLQENLVLSHACGTGDKVKVEIVRLMMFLKIQSLSYGFSGVSLELVQRLVFFFNHHITPIVYEQGSLGASGDLAPLAHMSLPLIGKGTVYYKNDLTESHDVLKLFNLKPLSLKSKEGLALLNGTQFMSAHGVWNLIQSNYLSAYADLIGSISTDAFDCNLSPFDELVHRVRPHSGQLKTAEKIRAYLKGSEIAKREKENVQDPYSFRCIPQVHGATKDALDYVNKTITTEINAVTDNPNIFVDDDKVISGGNFHGQPLAIALDVFAIAMAELGNISERRIYQLVSGLRGLPDFLVDNPGLNSGFMIPQYTAASIVSQNKQWCTPASVDSIVSSNGQEDHVSMGANAATKLLKVVDNIKTILAIELFNASQALYFRKPLKSSKHIEDFLKLYQQKVPIVNNDILMSEEISKTRDFLDSKDAKAYLKL</sequence>
<dbReference type="SUPFAM" id="SSF48557">
    <property type="entry name" value="L-aspartase-like"/>
    <property type="match status" value="1"/>
</dbReference>
<dbReference type="FunFam" id="1.10.275.10:FF:000005">
    <property type="entry name" value="Histidine ammonia-lyase"/>
    <property type="match status" value="1"/>
</dbReference>
<evidence type="ECO:0000256" key="8">
    <source>
        <dbReference type="RuleBase" id="RU004479"/>
    </source>
</evidence>
<evidence type="ECO:0000256" key="2">
    <source>
        <dbReference type="ARBA" id="ARBA00012994"/>
    </source>
</evidence>
<dbReference type="EC" id="4.3.1.3" evidence="2 6"/>
<dbReference type="GO" id="GO:0005737">
    <property type="term" value="C:cytoplasm"/>
    <property type="evidence" value="ECO:0007669"/>
    <property type="project" value="UniProtKB-SubCell"/>
</dbReference>
<comment type="caution">
    <text evidence="10">The sequence shown here is derived from an EMBL/GenBank/DDBJ whole genome shotgun (WGS) entry which is preliminary data.</text>
</comment>
<evidence type="ECO:0000256" key="5">
    <source>
        <dbReference type="ARBA" id="ARBA00049269"/>
    </source>
</evidence>
<comment type="subcellular location">
    <subcellularLocation>
        <location evidence="9">Cytoplasm</location>
    </subcellularLocation>
</comment>
<dbReference type="CDD" id="cd00332">
    <property type="entry name" value="PAL-HAL"/>
    <property type="match status" value="1"/>
</dbReference>
<dbReference type="InterPro" id="IPR024083">
    <property type="entry name" value="Fumarase/histidase_N"/>
</dbReference>
<dbReference type="Gene3D" id="1.20.200.10">
    <property type="entry name" value="Fumarase/aspartase (Central domain)"/>
    <property type="match status" value="1"/>
</dbReference>
<dbReference type="PANTHER" id="PTHR10362">
    <property type="entry name" value="HISTIDINE AMMONIA-LYASE"/>
    <property type="match status" value="1"/>
</dbReference>
<reference evidence="10 11" key="1">
    <citation type="submission" date="2019-04" db="EMBL/GenBank/DDBJ databases">
        <title>Psychroflexus halotolerans sp. nov., isolated from a marine solar saltern.</title>
        <authorList>
            <person name="Feng X."/>
        </authorList>
    </citation>
    <scope>NUCLEOTIDE SEQUENCE [LARGE SCALE GENOMIC DNA]</scope>
    <source>
        <strain evidence="10 11">WDS2C27</strain>
    </source>
</reference>
<dbReference type="NCBIfam" id="NF006871">
    <property type="entry name" value="PRK09367.1"/>
    <property type="match status" value="1"/>
</dbReference>
<dbReference type="GO" id="GO:0004397">
    <property type="term" value="F:histidine ammonia-lyase activity"/>
    <property type="evidence" value="ECO:0007669"/>
    <property type="project" value="UniProtKB-UniRule"/>
</dbReference>